<dbReference type="EMBL" id="SORF01000002">
    <property type="protein sequence ID" value="TDY50455.1"/>
    <property type="molecule type" value="Genomic_DNA"/>
</dbReference>
<proteinExistence type="predicted"/>
<feature type="region of interest" description="Disordered" evidence="1">
    <location>
        <begin position="1"/>
        <end position="27"/>
    </location>
</feature>
<keyword evidence="3" id="KW-1185">Reference proteome</keyword>
<organism evidence="2 3">
    <name type="scientific">Alicyclobacillus sacchari</name>
    <dbReference type="NCBI Taxonomy" id="392010"/>
    <lineage>
        <taxon>Bacteria</taxon>
        <taxon>Bacillati</taxon>
        <taxon>Bacillota</taxon>
        <taxon>Bacilli</taxon>
        <taxon>Bacillales</taxon>
        <taxon>Alicyclobacillaceae</taxon>
        <taxon>Alicyclobacillus</taxon>
    </lineage>
</organism>
<dbReference type="Proteomes" id="UP000294581">
    <property type="component" value="Unassembled WGS sequence"/>
</dbReference>
<dbReference type="OrthoDB" id="2373188at2"/>
<sequence>MDNPPIGSSGRVDRALEPTQQVRPTPRLPVDRTDERIAQAPAHAPANALTEAELARLDDALFSLEQHVPYQLLQNPLWLKAEWAWKVLLVQHMFTSAAAAANSPLKQQQTLPVVNEPAIAQNEHAVRMPGTADEASESEQPGNFERVIQGLWSILTEASEPVASSKLVSLRMQTDPPLLHFASVGNEIFAQAHSTADRRQIERWTLQDRLTAAVIDNPYERYGAGLFFLPDQERPPYRAVKWEAERRTRIGNAGKLVHRIEINLEVDGSPVTCLITAQRPQMYVHFMSDDLSIHKHLAGGREALQEPLTRHGWELAGWSLGTSEEVF</sequence>
<dbReference type="RefSeq" id="WP_134158422.1">
    <property type="nucleotide sequence ID" value="NZ_SORF01000002.1"/>
</dbReference>
<evidence type="ECO:0000313" key="3">
    <source>
        <dbReference type="Proteomes" id="UP000294581"/>
    </source>
</evidence>
<gene>
    <name evidence="2" type="ORF">C7445_1026</name>
</gene>
<dbReference type="AlphaFoldDB" id="A0A4R8LUI7"/>
<comment type="caution">
    <text evidence="2">The sequence shown here is derived from an EMBL/GenBank/DDBJ whole genome shotgun (WGS) entry which is preliminary data.</text>
</comment>
<evidence type="ECO:0000256" key="1">
    <source>
        <dbReference type="SAM" id="MobiDB-lite"/>
    </source>
</evidence>
<protein>
    <submittedName>
        <fullName evidence="2">Uncharacterized protein</fullName>
    </submittedName>
</protein>
<accession>A0A4R8LUI7</accession>
<name>A0A4R8LUI7_9BACL</name>
<evidence type="ECO:0000313" key="2">
    <source>
        <dbReference type="EMBL" id="TDY50455.1"/>
    </source>
</evidence>
<reference evidence="2 3" key="1">
    <citation type="submission" date="2019-03" db="EMBL/GenBank/DDBJ databases">
        <title>Genomic Encyclopedia of Type Strains, Phase IV (KMG-IV): sequencing the most valuable type-strain genomes for metagenomic binning, comparative biology and taxonomic classification.</title>
        <authorList>
            <person name="Goeker M."/>
        </authorList>
    </citation>
    <scope>NUCLEOTIDE SEQUENCE [LARGE SCALE GENOMIC DNA]</scope>
    <source>
        <strain evidence="2 3">DSM 17974</strain>
    </source>
</reference>